<keyword evidence="1" id="KW-0472">Membrane</keyword>
<dbReference type="Proteomes" id="UP000017127">
    <property type="component" value="Unassembled WGS sequence"/>
</dbReference>
<accession>U7QPB6</accession>
<dbReference type="RefSeq" id="WP_023064662.1">
    <property type="nucleotide sequence ID" value="NZ_AUZM01000005.1"/>
</dbReference>
<evidence type="ECO:0000313" key="3">
    <source>
        <dbReference type="Proteomes" id="UP000017127"/>
    </source>
</evidence>
<organism evidence="2 3">
    <name type="scientific">Lyngbya aestuarii BL J</name>
    <dbReference type="NCBI Taxonomy" id="1348334"/>
    <lineage>
        <taxon>Bacteria</taxon>
        <taxon>Bacillati</taxon>
        <taxon>Cyanobacteriota</taxon>
        <taxon>Cyanophyceae</taxon>
        <taxon>Oscillatoriophycideae</taxon>
        <taxon>Oscillatoriales</taxon>
        <taxon>Microcoleaceae</taxon>
        <taxon>Lyngbya</taxon>
    </lineage>
</organism>
<reference evidence="2 3" key="1">
    <citation type="journal article" date="2013" name="Front. Microbiol.">
        <title>Comparative genomic analyses of the cyanobacterium, Lyngbya aestuarii BL J, a powerful hydrogen producer.</title>
        <authorList>
            <person name="Kothari A."/>
            <person name="Vaughn M."/>
            <person name="Garcia-Pichel F."/>
        </authorList>
    </citation>
    <scope>NUCLEOTIDE SEQUENCE [LARGE SCALE GENOMIC DNA]</scope>
    <source>
        <strain evidence="2 3">BL J</strain>
    </source>
</reference>
<dbReference type="EMBL" id="AUZM01000005">
    <property type="protein sequence ID" value="ERT09117.1"/>
    <property type="molecule type" value="Genomic_DNA"/>
</dbReference>
<name>U7QPB6_9CYAN</name>
<evidence type="ECO:0000313" key="2">
    <source>
        <dbReference type="EMBL" id="ERT09117.1"/>
    </source>
</evidence>
<keyword evidence="1" id="KW-0812">Transmembrane</keyword>
<comment type="caution">
    <text evidence="2">The sequence shown here is derived from an EMBL/GenBank/DDBJ whole genome shotgun (WGS) entry which is preliminary data.</text>
</comment>
<dbReference type="OrthoDB" id="7783360at2"/>
<keyword evidence="1" id="KW-1133">Transmembrane helix</keyword>
<protein>
    <submittedName>
        <fullName evidence="2">Putative cellulose-binding domain protein</fullName>
    </submittedName>
</protein>
<evidence type="ECO:0000256" key="1">
    <source>
        <dbReference type="SAM" id="Phobius"/>
    </source>
</evidence>
<keyword evidence="3" id="KW-1185">Reference proteome</keyword>
<gene>
    <name evidence="2" type="ORF">M595_0838</name>
</gene>
<sequence length="589" mass="67438">MREKFLKIKKNLIYFLCGFLLAAFMLPSLPNLSINLFSQDQKIIALSQNLNRENINSPLGINLNGIAYWSSQQPFLDYFKSSRQWITQCAKADPDCRGEWNTKEEELLDLDENGWVKSLPSPEDSPEYTRVSTVFMKGTKGIPNQFVGGKYIVLYEGEGKISYGLSAKQDEAASTPGRDVIDVDASKSNGILITILETDPNKTGNYIKNIRVIKAENESLYRSGGIFNPEFIEKINKFRSLRFMDWMGTNHSQQKEWKDRPTPDMATYTLKGVPLEVMVALANQVQADPWFNMPHMATDEYMANFAQSVKKSLDPNLNVYVEFSNEVWNWNFQQTHYALKQGQKRWGEDKGDAFRQWYGMRSAQMCEIWKGTFGNEKGRVVCVMGAHTNAKGSETKVLDCPYWVAEGNKPCYQHGIDAYAITGYFSGALGQPENASTVESWLKDRDEGMKKAFKQLRKGGLLPDDRDSLMDNYEKFVYHSNIAKERGLQLVAYEGGQHIVGRKDVVNNEKLTNFFIEINRHPQMYELYTQLFKDWKEVGGTMFMHFVDVGKPTKWGSWGALEYVDQSESPKYSALMDFITQNSCWWEGC</sequence>
<proteinExistence type="predicted"/>
<dbReference type="PATRIC" id="fig|1348334.3.peg.820"/>
<dbReference type="AlphaFoldDB" id="U7QPB6"/>
<feature type="transmembrane region" description="Helical" evidence="1">
    <location>
        <begin position="12"/>
        <end position="29"/>
    </location>
</feature>